<dbReference type="Proteomes" id="UP000585507">
    <property type="component" value="Unassembled WGS sequence"/>
</dbReference>
<evidence type="ECO:0000256" key="1">
    <source>
        <dbReference type="ARBA" id="ARBA00022676"/>
    </source>
</evidence>
<name>A0A7W8UHV3_9HYPH</name>
<keyword evidence="2" id="KW-0808">Transferase</keyword>
<comment type="caution">
    <text evidence="5">The sequence shown here is derived from an EMBL/GenBank/DDBJ whole genome shotgun (WGS) entry which is preliminary data.</text>
</comment>
<dbReference type="AlphaFoldDB" id="A0A7W8UHV3"/>
<evidence type="ECO:0000313" key="6">
    <source>
        <dbReference type="Proteomes" id="UP000585507"/>
    </source>
</evidence>
<evidence type="ECO:0000313" key="5">
    <source>
        <dbReference type="EMBL" id="MBB5539651.1"/>
    </source>
</evidence>
<organism evidence="5 6">
    <name type="scientific">Rhizobium giardinii</name>
    <dbReference type="NCBI Taxonomy" id="56731"/>
    <lineage>
        <taxon>Bacteria</taxon>
        <taxon>Pseudomonadati</taxon>
        <taxon>Pseudomonadota</taxon>
        <taxon>Alphaproteobacteria</taxon>
        <taxon>Hyphomicrobiales</taxon>
        <taxon>Rhizobiaceae</taxon>
        <taxon>Rhizobium/Agrobacterium group</taxon>
        <taxon>Rhizobium</taxon>
    </lineage>
</organism>
<dbReference type="InterPro" id="IPR049625">
    <property type="entry name" value="Glyco_transf_61_cat"/>
</dbReference>
<keyword evidence="6" id="KW-1185">Reference proteome</keyword>
<keyword evidence="1" id="KW-0328">Glycosyltransferase</keyword>
<reference evidence="5 6" key="1">
    <citation type="submission" date="2020-08" db="EMBL/GenBank/DDBJ databases">
        <title>Genomic Encyclopedia of Type Strains, Phase IV (KMG-V): Genome sequencing to study the core and pangenomes of soil and plant-associated prokaryotes.</title>
        <authorList>
            <person name="Whitman W."/>
        </authorList>
    </citation>
    <scope>NUCLEOTIDE SEQUENCE [LARGE SCALE GENOMIC DNA]</scope>
    <source>
        <strain evidence="5 6">SEMIA 4084</strain>
    </source>
</reference>
<dbReference type="InterPro" id="IPR007657">
    <property type="entry name" value="Glycosyltransferase_61"/>
</dbReference>
<protein>
    <submittedName>
        <fullName evidence="5">Capsular polysaccharide biosynthesis protein</fullName>
    </submittedName>
</protein>
<dbReference type="RefSeq" id="WP_083926029.1">
    <property type="nucleotide sequence ID" value="NZ_JACHBK010000023.1"/>
</dbReference>
<dbReference type="GO" id="GO:0016757">
    <property type="term" value="F:glycosyltransferase activity"/>
    <property type="evidence" value="ECO:0007669"/>
    <property type="project" value="UniProtKB-KW"/>
</dbReference>
<evidence type="ECO:0000259" key="4">
    <source>
        <dbReference type="Pfam" id="PF04577"/>
    </source>
</evidence>
<evidence type="ECO:0000256" key="3">
    <source>
        <dbReference type="ARBA" id="ARBA00023180"/>
    </source>
</evidence>
<proteinExistence type="predicted"/>
<keyword evidence="3" id="KW-0325">Glycoprotein</keyword>
<evidence type="ECO:0000256" key="2">
    <source>
        <dbReference type="ARBA" id="ARBA00022679"/>
    </source>
</evidence>
<sequence length="370" mass="41421">MVATRLLVGNSHFLKLKALWVEMVEIVDIRHIHHVNVAVVESPQFLAPHPHVVNIDFIPQDIRDAMRGAWDADHFAPRLISIDKVFDVFVTAEGLVFTSDHRIIAQTVTQHSISEQENALGLVKSFSPVVLIDTSCVLMRKRGDNNYGHWLVEVLPKLALARSQCHVSGLAIPAIKGPMQSVIHDSLTLADKIGTTPRFELEANKVTFFKELILVSGATEHGSYMSPLMVREIDHMTANIEGIDMRRLFVSRRGAGRNLANQDVIERDLVRNGFFVMHPGEMNFISQVKAFKNAEIIVGVMGAGMTNIVFANSGAKVINLSPATMPDTFFYFLSIIKRHDYIELRGQNLNNTTSWDEQFTIDSNLINSKI</sequence>
<dbReference type="PANTHER" id="PTHR20961">
    <property type="entry name" value="GLYCOSYLTRANSFERASE"/>
    <property type="match status" value="1"/>
</dbReference>
<gene>
    <name evidence="5" type="ORF">GGD55_006401</name>
</gene>
<dbReference type="EMBL" id="JACHBK010000023">
    <property type="protein sequence ID" value="MBB5539651.1"/>
    <property type="molecule type" value="Genomic_DNA"/>
</dbReference>
<accession>A0A7W8UHV3</accession>
<dbReference type="Pfam" id="PF04577">
    <property type="entry name" value="Glyco_transf_61"/>
    <property type="match status" value="1"/>
</dbReference>
<feature type="domain" description="Glycosyltransferase 61 catalytic" evidence="4">
    <location>
        <begin position="147"/>
        <end position="318"/>
    </location>
</feature>